<feature type="non-terminal residue" evidence="1">
    <location>
        <position position="1"/>
    </location>
</feature>
<accession>A0A699KC45</accession>
<organism evidence="1">
    <name type="scientific">Tanacetum cinerariifolium</name>
    <name type="common">Dalmatian daisy</name>
    <name type="synonym">Chrysanthemum cinerariifolium</name>
    <dbReference type="NCBI Taxonomy" id="118510"/>
    <lineage>
        <taxon>Eukaryota</taxon>
        <taxon>Viridiplantae</taxon>
        <taxon>Streptophyta</taxon>
        <taxon>Embryophyta</taxon>
        <taxon>Tracheophyta</taxon>
        <taxon>Spermatophyta</taxon>
        <taxon>Magnoliopsida</taxon>
        <taxon>eudicotyledons</taxon>
        <taxon>Gunneridae</taxon>
        <taxon>Pentapetalae</taxon>
        <taxon>asterids</taxon>
        <taxon>campanulids</taxon>
        <taxon>Asterales</taxon>
        <taxon>Asteraceae</taxon>
        <taxon>Asteroideae</taxon>
        <taxon>Anthemideae</taxon>
        <taxon>Anthemidinae</taxon>
        <taxon>Tanacetum</taxon>
    </lineage>
</organism>
<evidence type="ECO:0000313" key="1">
    <source>
        <dbReference type="EMBL" id="GFA87148.1"/>
    </source>
</evidence>
<dbReference type="EMBL" id="BKCJ010504450">
    <property type="protein sequence ID" value="GFA87148.1"/>
    <property type="molecule type" value="Genomic_DNA"/>
</dbReference>
<gene>
    <name evidence="1" type="ORF">Tci_659120</name>
</gene>
<dbReference type="PANTHER" id="PTHR31286">
    <property type="entry name" value="GLYCINE-RICH CELL WALL STRUCTURAL PROTEIN 1.8-LIKE"/>
    <property type="match status" value="1"/>
</dbReference>
<dbReference type="InterPro" id="IPR040256">
    <property type="entry name" value="At4g02000-like"/>
</dbReference>
<sequence length="155" mass="17507">YARVLVEVKANKGLPENIDVVYQNALKEKIRHKIIKVKYDWTPPLCTKRGVFGHHEVKCPKTARVKKVNEIVEEVSSSGKGNDDEGFVEVRNKRVEQHKVGNEHNPINQVIKNEVNGGIINNQVYRPKVINSDKMNEGGYAKVNNVGVIGQKLKK</sequence>
<evidence type="ECO:0008006" key="2">
    <source>
        <dbReference type="Google" id="ProtNLM"/>
    </source>
</evidence>
<name>A0A699KC45_TANCI</name>
<dbReference type="AlphaFoldDB" id="A0A699KC45"/>
<reference evidence="1" key="1">
    <citation type="journal article" date="2019" name="Sci. Rep.">
        <title>Draft genome of Tanacetum cinerariifolium, the natural source of mosquito coil.</title>
        <authorList>
            <person name="Yamashiro T."/>
            <person name="Shiraishi A."/>
            <person name="Satake H."/>
            <person name="Nakayama K."/>
        </authorList>
    </citation>
    <scope>NUCLEOTIDE SEQUENCE</scope>
</reference>
<dbReference type="PANTHER" id="PTHR31286:SF180">
    <property type="entry name" value="OS10G0362600 PROTEIN"/>
    <property type="match status" value="1"/>
</dbReference>
<proteinExistence type="predicted"/>
<comment type="caution">
    <text evidence="1">The sequence shown here is derived from an EMBL/GenBank/DDBJ whole genome shotgun (WGS) entry which is preliminary data.</text>
</comment>
<protein>
    <recommendedName>
        <fullName evidence="2">Zinc knuckle CX2CX4HX4C</fullName>
    </recommendedName>
</protein>